<dbReference type="NCBIfam" id="NF037966">
    <property type="entry name" value="HetP_family"/>
    <property type="match status" value="1"/>
</dbReference>
<sequence length="82" mass="9557">MTEEDFDINQPAETIIDIDAPNYRQIITAIFAGNYSWACILFLHLLDCIPTKYIPPQIYLKLLEDNFIPHISKQNQADKFNK</sequence>
<dbReference type="RefSeq" id="WP_280656415.1">
    <property type="nucleotide sequence ID" value="NZ_JANQDL010000039.1"/>
</dbReference>
<accession>A0AA43GX98</accession>
<protein>
    <submittedName>
        <fullName evidence="1">HetP family heterocyst commitment protein</fullName>
    </submittedName>
</protein>
<dbReference type="InterPro" id="IPR049598">
    <property type="entry name" value="HetP-like"/>
</dbReference>
<dbReference type="Proteomes" id="UP001159370">
    <property type="component" value="Unassembled WGS sequence"/>
</dbReference>
<comment type="caution">
    <text evidence="1">The sequence shown here is derived from an EMBL/GenBank/DDBJ whole genome shotgun (WGS) entry which is preliminary data.</text>
</comment>
<reference evidence="1 2" key="1">
    <citation type="journal article" date="2023" name="J. Phycol.">
        <title>Chrysosporum ovalisporum is synonymous with the true-branching cyanobacterium Umezakia natans (Nostocales/Aphanizomenonaceae).</title>
        <authorList>
            <person name="McGregor G.B."/>
            <person name="Sendall B.C."/>
            <person name="Niiyama Y."/>
            <person name="Tuji A."/>
            <person name="Willis A."/>
        </authorList>
    </citation>
    <scope>NUCLEOTIDE SEQUENCE [LARGE SCALE GENOMIC DNA]</scope>
    <source>
        <strain evidence="1 2">FSS-62</strain>
    </source>
</reference>
<name>A0AA43GX98_9CYAN</name>
<evidence type="ECO:0000313" key="1">
    <source>
        <dbReference type="EMBL" id="MDH6063196.1"/>
    </source>
</evidence>
<organism evidence="1 2">
    <name type="scientific">Umezakia ovalisporum FSS-62</name>
    <dbReference type="NCBI Taxonomy" id="2971776"/>
    <lineage>
        <taxon>Bacteria</taxon>
        <taxon>Bacillati</taxon>
        <taxon>Cyanobacteriota</taxon>
        <taxon>Cyanophyceae</taxon>
        <taxon>Nostocales</taxon>
        <taxon>Nodulariaceae</taxon>
        <taxon>Umezakia</taxon>
    </lineage>
</organism>
<dbReference type="GeneID" id="83685832"/>
<dbReference type="EMBL" id="JANQDL010000039">
    <property type="protein sequence ID" value="MDH6063196.1"/>
    <property type="molecule type" value="Genomic_DNA"/>
</dbReference>
<evidence type="ECO:0000313" key="2">
    <source>
        <dbReference type="Proteomes" id="UP001159370"/>
    </source>
</evidence>
<gene>
    <name evidence="1" type="ORF">NWP23_05230</name>
</gene>
<dbReference type="AlphaFoldDB" id="A0AA43GX98"/>
<proteinExistence type="predicted"/>